<keyword evidence="2" id="KW-1003">Cell membrane</keyword>
<keyword evidence="10" id="KW-1185">Reference proteome</keyword>
<accession>A0ABM8UQ77</accession>
<dbReference type="InterPro" id="IPR050250">
    <property type="entry name" value="Macrolide_Exporter_MacB"/>
</dbReference>
<evidence type="ECO:0000259" key="8">
    <source>
        <dbReference type="Pfam" id="PF12704"/>
    </source>
</evidence>
<dbReference type="InterPro" id="IPR003838">
    <property type="entry name" value="ABC3_permease_C"/>
</dbReference>
<evidence type="ECO:0008006" key="11">
    <source>
        <dbReference type="Google" id="ProtNLM"/>
    </source>
</evidence>
<dbReference type="RefSeq" id="WP_215233766.1">
    <property type="nucleotide sequence ID" value="NZ_CAJRAU010000003.1"/>
</dbReference>
<feature type="transmembrane region" description="Helical" evidence="6">
    <location>
        <begin position="411"/>
        <end position="435"/>
    </location>
</feature>
<dbReference type="PANTHER" id="PTHR30572">
    <property type="entry name" value="MEMBRANE COMPONENT OF TRANSPORTER-RELATED"/>
    <property type="match status" value="1"/>
</dbReference>
<name>A0ABM8UQ77_9BACT</name>
<keyword evidence="5 6" id="KW-0472">Membrane</keyword>
<dbReference type="PANTHER" id="PTHR30572:SF18">
    <property type="entry name" value="ABC-TYPE MACROLIDE FAMILY EXPORT SYSTEM PERMEASE COMPONENT 2"/>
    <property type="match status" value="1"/>
</dbReference>
<proteinExistence type="predicted"/>
<evidence type="ECO:0000256" key="1">
    <source>
        <dbReference type="ARBA" id="ARBA00004651"/>
    </source>
</evidence>
<dbReference type="Pfam" id="PF02687">
    <property type="entry name" value="FtsX"/>
    <property type="match status" value="2"/>
</dbReference>
<evidence type="ECO:0000256" key="5">
    <source>
        <dbReference type="ARBA" id="ARBA00023136"/>
    </source>
</evidence>
<feature type="domain" description="MacB-like periplasmic core" evidence="8">
    <location>
        <begin position="423"/>
        <end position="592"/>
    </location>
</feature>
<feature type="domain" description="ABC3 transporter permease C-terminal" evidence="7">
    <location>
        <begin position="276"/>
        <end position="392"/>
    </location>
</feature>
<evidence type="ECO:0000256" key="3">
    <source>
        <dbReference type="ARBA" id="ARBA00022692"/>
    </source>
</evidence>
<protein>
    <recommendedName>
        <fullName evidence="11">ABC transport system permease protein</fullName>
    </recommendedName>
</protein>
<evidence type="ECO:0000313" key="9">
    <source>
        <dbReference type="EMBL" id="CAG5069670.1"/>
    </source>
</evidence>
<comment type="subcellular location">
    <subcellularLocation>
        <location evidence="1">Cell membrane</location>
        <topology evidence="1">Multi-pass membrane protein</topology>
    </subcellularLocation>
</comment>
<feature type="transmembrane region" description="Helical" evidence="6">
    <location>
        <begin position="670"/>
        <end position="693"/>
    </location>
</feature>
<dbReference type="Pfam" id="PF12704">
    <property type="entry name" value="MacB_PCD"/>
    <property type="match status" value="2"/>
</dbReference>
<feature type="domain" description="MacB-like periplasmic core" evidence="8">
    <location>
        <begin position="20"/>
        <end position="233"/>
    </location>
</feature>
<feature type="transmembrane region" description="Helical" evidence="6">
    <location>
        <begin position="756"/>
        <end position="776"/>
    </location>
</feature>
<evidence type="ECO:0000313" key="10">
    <source>
        <dbReference type="Proteomes" id="UP000679725"/>
    </source>
</evidence>
<evidence type="ECO:0000256" key="2">
    <source>
        <dbReference type="ARBA" id="ARBA00022475"/>
    </source>
</evidence>
<feature type="domain" description="ABC3 transporter permease C-terminal" evidence="7">
    <location>
        <begin position="672"/>
        <end position="786"/>
    </location>
</feature>
<comment type="caution">
    <text evidence="9">The sequence shown here is derived from an EMBL/GenBank/DDBJ whole genome shotgun (WGS) entry which is preliminary data.</text>
</comment>
<feature type="transmembrane region" description="Helical" evidence="6">
    <location>
        <begin position="714"/>
        <end position="736"/>
    </location>
</feature>
<reference evidence="9 10" key="1">
    <citation type="submission" date="2021-04" db="EMBL/GenBank/DDBJ databases">
        <authorList>
            <person name="Rodrigo-Torres L."/>
            <person name="Arahal R. D."/>
            <person name="Lucena T."/>
        </authorList>
    </citation>
    <scope>NUCLEOTIDE SEQUENCE [LARGE SCALE GENOMIC DNA]</scope>
    <source>
        <strain evidence="9 10">CECT 9623</strain>
    </source>
</reference>
<dbReference type="InterPro" id="IPR025857">
    <property type="entry name" value="MacB_PCD"/>
</dbReference>
<dbReference type="Proteomes" id="UP000679725">
    <property type="component" value="Unassembled WGS sequence"/>
</dbReference>
<feature type="transmembrane region" description="Helical" evidence="6">
    <location>
        <begin position="21"/>
        <end position="41"/>
    </location>
</feature>
<dbReference type="EMBL" id="CAJRAU010000003">
    <property type="protein sequence ID" value="CAG5069670.1"/>
    <property type="molecule type" value="Genomic_DNA"/>
</dbReference>
<feature type="transmembrane region" description="Helical" evidence="6">
    <location>
        <begin position="325"/>
        <end position="345"/>
    </location>
</feature>
<keyword evidence="4 6" id="KW-1133">Transmembrane helix</keyword>
<feature type="transmembrane region" description="Helical" evidence="6">
    <location>
        <begin position="365"/>
        <end position="390"/>
    </location>
</feature>
<keyword evidence="3 6" id="KW-0812">Transmembrane</keyword>
<evidence type="ECO:0000256" key="6">
    <source>
        <dbReference type="SAM" id="Phobius"/>
    </source>
</evidence>
<evidence type="ECO:0000256" key="4">
    <source>
        <dbReference type="ARBA" id="ARBA00022989"/>
    </source>
</evidence>
<feature type="transmembrane region" description="Helical" evidence="6">
    <location>
        <begin position="268"/>
        <end position="289"/>
    </location>
</feature>
<evidence type="ECO:0000259" key="7">
    <source>
        <dbReference type="Pfam" id="PF02687"/>
    </source>
</evidence>
<gene>
    <name evidence="9" type="ORF">DYBT9623_02406</name>
</gene>
<sequence>MLKNYLKIAIRTLWKNRLFTAINFLGLSLGLASAGVLILFIQRGVTFDTFHENNDQIYYVQTETKGERYNATVHPIMQQLIRTFPEIETGTHFQGWNDVWLTYRGKNIQGNTKYVDSSFFDIFSFKLKYGDPKTAFKSRQSIIINQKIAQALFGDRNPVGETVSVSDTLNFTVAGVLDRVPENSSMQFEVLVPISLLEANAGFRSGADWYNTFSSVYLKIKKGTDIAKLEAQFPTFAKTHFDPAGGERQVRIEKLENFIHYDNPGFKWMIYGAIGIVIFILLIISINLINLNTAIAFTRAKEIAVRKVTGSNLKQILVQFWTESAIVLIASLMFAVVLAASYLVPQFNEFRQGRMQLTLSWEQDYMTVIALGGIITFIALIAGTYPAVYLNRLDLRDTIKGKLSNKTHSRNWSRGTMIVAQFVIAFALVIGAIVVRKQVSFMREAKTGFDKENVVVVQSDLEYRDTKSAAIQFKSILNELRQDSRVQSIATSSVVPSKYWSNYNTYMADGAVGAEVRIKHSGTGPGYSKTYGIKMLEGRDFSEEIDKDGKNLPVVINESAMKALGWKTAVGKRIRQKSNPEVYTIIGVMQDFHYQELKEKIEPLLHWYNGPAGLSSYLSIRLNDMGQAKSVLAGLEGKMKKIPARKPFGAFYMTDELSRQYNHLDGIWKMVNFVATLAIVIALAGIFGLITLAANQRMKEVGIRKVLGASVQEVTFLLAKDFVILVLIGIVIGAPVAYSFESRYLETFTYHTRLGWLTYLLVGCTALLLTSLTVGFQSIKTALMNPVDSLKSE</sequence>
<organism evidence="9 10">
    <name type="scientific">Dyadobacter linearis</name>
    <dbReference type="NCBI Taxonomy" id="2823330"/>
    <lineage>
        <taxon>Bacteria</taxon>
        <taxon>Pseudomonadati</taxon>
        <taxon>Bacteroidota</taxon>
        <taxon>Cytophagia</taxon>
        <taxon>Cytophagales</taxon>
        <taxon>Spirosomataceae</taxon>
        <taxon>Dyadobacter</taxon>
    </lineage>
</organism>